<evidence type="ECO:0000256" key="1">
    <source>
        <dbReference type="ARBA" id="ARBA00001798"/>
    </source>
</evidence>
<proteinExistence type="inferred from homology"/>
<accession>A0A6D2K303</accession>
<dbReference type="Proteomes" id="UP000467841">
    <property type="component" value="Unassembled WGS sequence"/>
</dbReference>
<dbReference type="Pfam" id="PF01485">
    <property type="entry name" value="IBR"/>
    <property type="match status" value="2"/>
</dbReference>
<evidence type="ECO:0000256" key="6">
    <source>
        <dbReference type="ARBA" id="ARBA00012251"/>
    </source>
</evidence>
<evidence type="ECO:0000259" key="15">
    <source>
        <dbReference type="PROSITE" id="PS50089"/>
    </source>
</evidence>
<dbReference type="InterPro" id="IPR018957">
    <property type="entry name" value="Znf_C3HC4_RING-type"/>
</dbReference>
<evidence type="ECO:0000256" key="14">
    <source>
        <dbReference type="SAM" id="Phobius"/>
    </source>
</evidence>
<protein>
    <recommendedName>
        <fullName evidence="6">RBR-type E3 ubiquitin transferase</fullName>
        <ecNumber evidence="6">2.3.2.31</ecNumber>
    </recommendedName>
</protein>
<dbReference type="SUPFAM" id="SSF57850">
    <property type="entry name" value="RING/U-box"/>
    <property type="match status" value="2"/>
</dbReference>
<dbReference type="InterPro" id="IPR002867">
    <property type="entry name" value="IBR_dom"/>
</dbReference>
<feature type="domain" description="RING-type" evidence="16">
    <location>
        <begin position="58"/>
        <end position="268"/>
    </location>
</feature>
<dbReference type="OrthoDB" id="9977870at2759"/>
<comment type="pathway">
    <text evidence="4">Protein modification; protein ubiquitination.</text>
</comment>
<evidence type="ECO:0000256" key="13">
    <source>
        <dbReference type="PROSITE-ProRule" id="PRU00175"/>
    </source>
</evidence>
<dbReference type="EMBL" id="CACVBM020001344">
    <property type="protein sequence ID" value="CAA7046389.1"/>
    <property type="molecule type" value="Genomic_DNA"/>
</dbReference>
<dbReference type="InterPro" id="IPR031127">
    <property type="entry name" value="E3_UB_ligase_RBR"/>
</dbReference>
<keyword evidence="11" id="KW-0833">Ubl conjugation pathway</keyword>
<dbReference type="PROSITE" id="PS00518">
    <property type="entry name" value="ZF_RING_1"/>
    <property type="match status" value="1"/>
</dbReference>
<keyword evidence="9" id="KW-0677">Repeat</keyword>
<evidence type="ECO:0000256" key="2">
    <source>
        <dbReference type="ARBA" id="ARBA00001947"/>
    </source>
</evidence>
<keyword evidence="8" id="KW-0479">Metal-binding</keyword>
<evidence type="ECO:0000313" key="18">
    <source>
        <dbReference type="Proteomes" id="UP000467841"/>
    </source>
</evidence>
<comment type="similarity">
    <text evidence="5">Belongs to the RBR family. Ariadne subfamily.</text>
</comment>
<keyword evidence="14" id="KW-0472">Membrane</keyword>
<keyword evidence="18" id="KW-1185">Reference proteome</keyword>
<evidence type="ECO:0000313" key="17">
    <source>
        <dbReference type="EMBL" id="CAA7046389.1"/>
    </source>
</evidence>
<dbReference type="UniPathway" id="UPA00143"/>
<dbReference type="GO" id="GO:0016567">
    <property type="term" value="P:protein ubiquitination"/>
    <property type="evidence" value="ECO:0007669"/>
    <property type="project" value="UniProtKB-UniPathway"/>
</dbReference>
<dbReference type="InterPro" id="IPR044066">
    <property type="entry name" value="TRIAD_supradom"/>
</dbReference>
<dbReference type="PROSITE" id="PS50089">
    <property type="entry name" value="ZF_RING_2"/>
    <property type="match status" value="1"/>
</dbReference>
<feature type="domain" description="RING-type" evidence="15">
    <location>
        <begin position="62"/>
        <end position="110"/>
    </location>
</feature>
<keyword evidence="10 13" id="KW-0863">Zinc-finger</keyword>
<dbReference type="PROSITE" id="PS51873">
    <property type="entry name" value="TRIAD"/>
    <property type="match status" value="1"/>
</dbReference>
<dbReference type="InterPro" id="IPR001841">
    <property type="entry name" value="Znf_RING"/>
</dbReference>
<feature type="transmembrane region" description="Helical" evidence="14">
    <location>
        <begin position="281"/>
        <end position="304"/>
    </location>
</feature>
<keyword evidence="14" id="KW-0812">Transmembrane</keyword>
<dbReference type="FunFam" id="3.30.40.10:FF:000230">
    <property type="entry name" value="RBR-type E3 ubiquitin transferase"/>
    <property type="match status" value="1"/>
</dbReference>
<comment type="catalytic activity">
    <reaction evidence="1">
        <text>[E2 ubiquitin-conjugating enzyme]-S-ubiquitinyl-L-cysteine + [acceptor protein]-L-lysine = [E2 ubiquitin-conjugating enzyme]-L-cysteine + [acceptor protein]-N(6)-ubiquitinyl-L-lysine.</text>
        <dbReference type="EC" id="2.3.2.31"/>
    </reaction>
</comment>
<evidence type="ECO:0000256" key="4">
    <source>
        <dbReference type="ARBA" id="ARBA00004906"/>
    </source>
</evidence>
<evidence type="ECO:0000256" key="5">
    <source>
        <dbReference type="ARBA" id="ARBA00005884"/>
    </source>
</evidence>
<reference evidence="17" key="1">
    <citation type="submission" date="2020-01" db="EMBL/GenBank/DDBJ databases">
        <authorList>
            <person name="Mishra B."/>
        </authorList>
    </citation>
    <scope>NUCLEOTIDE SEQUENCE [LARGE SCALE GENOMIC DNA]</scope>
</reference>
<keyword evidence="7" id="KW-0808">Transferase</keyword>
<evidence type="ECO:0000256" key="7">
    <source>
        <dbReference type="ARBA" id="ARBA00022679"/>
    </source>
</evidence>
<dbReference type="GO" id="GO:0008270">
    <property type="term" value="F:zinc ion binding"/>
    <property type="evidence" value="ECO:0007669"/>
    <property type="project" value="UniProtKB-KW"/>
</dbReference>
<dbReference type="InterPro" id="IPR017907">
    <property type="entry name" value="Znf_RING_CS"/>
</dbReference>
<comment type="caution">
    <text evidence="17">The sequence shown here is derived from an EMBL/GenBank/DDBJ whole genome shotgun (WGS) entry which is preliminary data.</text>
</comment>
<dbReference type="InterPro" id="IPR013083">
    <property type="entry name" value="Znf_RING/FYVE/PHD"/>
</dbReference>
<keyword evidence="12" id="KW-0862">Zinc</keyword>
<gene>
    <name evidence="17" type="ORF">MERR_LOCUS33624</name>
</gene>
<evidence type="ECO:0000256" key="12">
    <source>
        <dbReference type="ARBA" id="ARBA00022833"/>
    </source>
</evidence>
<evidence type="ECO:0000256" key="8">
    <source>
        <dbReference type="ARBA" id="ARBA00022723"/>
    </source>
</evidence>
<dbReference type="GO" id="GO:0061630">
    <property type="term" value="F:ubiquitin protein ligase activity"/>
    <property type="evidence" value="ECO:0007669"/>
    <property type="project" value="UniProtKB-EC"/>
</dbReference>
<evidence type="ECO:0000256" key="11">
    <source>
        <dbReference type="ARBA" id="ARBA00022786"/>
    </source>
</evidence>
<dbReference type="SMART" id="SM00647">
    <property type="entry name" value="IBR"/>
    <property type="match status" value="2"/>
</dbReference>
<evidence type="ECO:0000259" key="16">
    <source>
        <dbReference type="PROSITE" id="PS51873"/>
    </source>
</evidence>
<evidence type="ECO:0000256" key="10">
    <source>
        <dbReference type="ARBA" id="ARBA00022771"/>
    </source>
</evidence>
<evidence type="ECO:0000256" key="3">
    <source>
        <dbReference type="ARBA" id="ARBA00003976"/>
    </source>
</evidence>
<dbReference type="CDD" id="cd22584">
    <property type="entry name" value="Rcat_RBR_unk"/>
    <property type="match status" value="1"/>
</dbReference>
<sequence>MLEENNPSLLLDDVQRILRIFTSNFPVFVAKDKIKYAYKLARETIVSETSIHVDRITRKKTCGICLDEDINADQMFSVDKCRHRFCSECVKRYIEVRLLERSVLRCPHHRCKSKLSFGRCDHLLTAKLREMLEKRIKEDSIAVTERIYCPNPRCSALMSETEMLKSTKKSGVRRCCVQCIEPFCIHCKVPWHDNMSCDDYKRLHSDEPTTDDAKLKALANQKRWRQCGKCQHMIELSKGCVRVRCRCGHGFCYQCGAERCTHGHAFPRPPPPPPRPLPPGFWLHILSGVFGIVILVGTVLFICMQGRLIG</sequence>
<evidence type="ECO:0000256" key="9">
    <source>
        <dbReference type="ARBA" id="ARBA00022737"/>
    </source>
</evidence>
<dbReference type="Pfam" id="PF00097">
    <property type="entry name" value="zf-C3HC4"/>
    <property type="match status" value="1"/>
</dbReference>
<keyword evidence="14" id="KW-1133">Transmembrane helix</keyword>
<organism evidence="17 18">
    <name type="scientific">Microthlaspi erraticum</name>
    <dbReference type="NCBI Taxonomy" id="1685480"/>
    <lineage>
        <taxon>Eukaryota</taxon>
        <taxon>Viridiplantae</taxon>
        <taxon>Streptophyta</taxon>
        <taxon>Embryophyta</taxon>
        <taxon>Tracheophyta</taxon>
        <taxon>Spermatophyta</taxon>
        <taxon>Magnoliopsida</taxon>
        <taxon>eudicotyledons</taxon>
        <taxon>Gunneridae</taxon>
        <taxon>Pentapetalae</taxon>
        <taxon>rosids</taxon>
        <taxon>malvids</taxon>
        <taxon>Brassicales</taxon>
        <taxon>Brassicaceae</taxon>
        <taxon>Coluteocarpeae</taxon>
        <taxon>Microthlaspi</taxon>
    </lineage>
</organism>
<dbReference type="EC" id="2.3.2.31" evidence="6"/>
<comment type="cofactor">
    <cofactor evidence="2">
        <name>Zn(2+)</name>
        <dbReference type="ChEBI" id="CHEBI:29105"/>
    </cofactor>
</comment>
<comment type="function">
    <text evidence="3">Might act as an E3 ubiquitin-protein ligase, or as part of E3 complex, which accepts ubiquitin from specific E2 ubiquitin-conjugating enzymes and then transfers it to substrates.</text>
</comment>
<dbReference type="CDD" id="cd22582">
    <property type="entry name" value="BRcat_RBR_unk"/>
    <property type="match status" value="1"/>
</dbReference>
<dbReference type="AlphaFoldDB" id="A0A6D2K303"/>
<dbReference type="Gene3D" id="1.20.120.1750">
    <property type="match status" value="1"/>
</dbReference>
<dbReference type="PANTHER" id="PTHR11685">
    <property type="entry name" value="RBR FAMILY RING FINGER AND IBR DOMAIN-CONTAINING"/>
    <property type="match status" value="1"/>
</dbReference>
<dbReference type="Gene3D" id="3.30.40.10">
    <property type="entry name" value="Zinc/RING finger domain, C3HC4 (zinc finger)"/>
    <property type="match status" value="1"/>
</dbReference>
<name>A0A6D2K303_9BRAS</name>